<name>A0ABM1Y6Y9_AEDAL</name>
<dbReference type="EnsemblMetazoa" id="AALFPA23_006351.R8238">
    <property type="protein sequence ID" value="AALFPA23_006351.P8238"/>
    <property type="gene ID" value="AALFPA23_006351"/>
</dbReference>
<reference evidence="3" key="1">
    <citation type="journal article" date="2015" name="Proc. Natl. Acad. Sci. U.S.A.">
        <title>Genome sequence of the Asian Tiger mosquito, Aedes albopictus, reveals insights into its biology, genetics, and evolution.</title>
        <authorList>
            <person name="Chen X.G."/>
            <person name="Jiang X."/>
            <person name="Gu J."/>
            <person name="Xu M."/>
            <person name="Wu Y."/>
            <person name="Deng Y."/>
            <person name="Zhang C."/>
            <person name="Bonizzoni M."/>
            <person name="Dermauw W."/>
            <person name="Vontas J."/>
            <person name="Armbruster P."/>
            <person name="Huang X."/>
            <person name="Yang Y."/>
            <person name="Zhang H."/>
            <person name="He W."/>
            <person name="Peng H."/>
            <person name="Liu Y."/>
            <person name="Wu K."/>
            <person name="Chen J."/>
            <person name="Lirakis M."/>
            <person name="Topalis P."/>
            <person name="Van Leeuwen T."/>
            <person name="Hall A.B."/>
            <person name="Jiang X."/>
            <person name="Thorpe C."/>
            <person name="Mueller R.L."/>
            <person name="Sun C."/>
            <person name="Waterhouse R.M."/>
            <person name="Yan G."/>
            <person name="Tu Z.J."/>
            <person name="Fang X."/>
            <person name="James A.A."/>
        </authorList>
    </citation>
    <scope>NUCLEOTIDE SEQUENCE [LARGE SCALE GENOMIC DNA]</scope>
    <source>
        <strain evidence="3">Foshan</strain>
    </source>
</reference>
<protein>
    <submittedName>
        <fullName evidence="2">Uncharacterized protein</fullName>
    </submittedName>
</protein>
<evidence type="ECO:0000256" key="1">
    <source>
        <dbReference type="SAM" id="MobiDB-lite"/>
    </source>
</evidence>
<feature type="compositionally biased region" description="Polar residues" evidence="1">
    <location>
        <begin position="298"/>
        <end position="308"/>
    </location>
</feature>
<dbReference type="Proteomes" id="UP000069940">
    <property type="component" value="Unassembled WGS sequence"/>
</dbReference>
<keyword evidence="3" id="KW-1185">Reference proteome</keyword>
<dbReference type="GeneID" id="134285863"/>
<reference evidence="2" key="2">
    <citation type="submission" date="2025-05" db="UniProtKB">
        <authorList>
            <consortium name="EnsemblMetazoa"/>
        </authorList>
    </citation>
    <scope>IDENTIFICATION</scope>
    <source>
        <strain evidence="2">Foshan</strain>
    </source>
</reference>
<feature type="region of interest" description="Disordered" evidence="1">
    <location>
        <begin position="267"/>
        <end position="308"/>
    </location>
</feature>
<evidence type="ECO:0000313" key="3">
    <source>
        <dbReference type="Proteomes" id="UP000069940"/>
    </source>
</evidence>
<proteinExistence type="predicted"/>
<accession>A0ABM1Y6Y9</accession>
<dbReference type="RefSeq" id="XP_062703456.1">
    <property type="nucleotide sequence ID" value="XM_062847472.1"/>
</dbReference>
<evidence type="ECO:0000313" key="2">
    <source>
        <dbReference type="EnsemblMetazoa" id="AALFPA23_006351.P8238"/>
    </source>
</evidence>
<sequence>MLLEELAAIKSELASVRLEKEQLLQGSEASTADNDAVNFRSGSDTDVHQSASVGNESLLATMSNMSLGSLNIPECKPSDGEADVDKKAYEHWKEIVNASFNLVQATDERAKMDKFRIKAGPKLLEVMQGTSSTADMPDEQSRPFSNAIARLDHYFGSRTYIIGQRSKLMNTAQRSGEASVSFVRRVGAAAKLCGYKNDEEMEAIVRTIVKGTTDSRVRVLAHRNWVNQGDINSLIAMVSDREMEIFNEEEYQKLNRQSCAPIAAVREHSEPGTSSRRGFGSKFRGIQRSRGTFRRGHAQSQGSSRNAC</sequence>
<feature type="compositionally biased region" description="Basic residues" evidence="1">
    <location>
        <begin position="285"/>
        <end position="297"/>
    </location>
</feature>
<organism evidence="2 3">
    <name type="scientific">Aedes albopictus</name>
    <name type="common">Asian tiger mosquito</name>
    <name type="synonym">Stegomyia albopicta</name>
    <dbReference type="NCBI Taxonomy" id="7160"/>
    <lineage>
        <taxon>Eukaryota</taxon>
        <taxon>Metazoa</taxon>
        <taxon>Ecdysozoa</taxon>
        <taxon>Arthropoda</taxon>
        <taxon>Hexapoda</taxon>
        <taxon>Insecta</taxon>
        <taxon>Pterygota</taxon>
        <taxon>Neoptera</taxon>
        <taxon>Endopterygota</taxon>
        <taxon>Diptera</taxon>
        <taxon>Nematocera</taxon>
        <taxon>Culicoidea</taxon>
        <taxon>Culicidae</taxon>
        <taxon>Culicinae</taxon>
        <taxon>Aedini</taxon>
        <taxon>Aedes</taxon>
        <taxon>Stegomyia</taxon>
    </lineage>
</organism>